<dbReference type="EMBL" id="PKPP01010084">
    <property type="protein sequence ID" value="PWA46834.1"/>
    <property type="molecule type" value="Genomic_DNA"/>
</dbReference>
<name>A0A2U1LCX4_ARTAN</name>
<sequence length="127" mass="13815">MISVEPVQHVYGFSHDSGVESFIKSKQDFIETLFGVSLKTLEDIDVFTQVLDAGNYTVWAELDSDVHNMAKDAALGLWEAFMAEHKAKSNTSKPASESPIFQYVDINANATSYAGATECQICAEGGS</sequence>
<dbReference type="AlphaFoldDB" id="A0A2U1LCX4"/>
<comment type="caution">
    <text evidence="1">The sequence shown here is derived from an EMBL/GenBank/DDBJ whole genome shotgun (WGS) entry which is preliminary data.</text>
</comment>
<protein>
    <submittedName>
        <fullName evidence="1">Uncharacterized protein</fullName>
    </submittedName>
</protein>
<keyword evidence="2" id="KW-1185">Reference proteome</keyword>
<organism evidence="1 2">
    <name type="scientific">Artemisia annua</name>
    <name type="common">Sweet wormwood</name>
    <dbReference type="NCBI Taxonomy" id="35608"/>
    <lineage>
        <taxon>Eukaryota</taxon>
        <taxon>Viridiplantae</taxon>
        <taxon>Streptophyta</taxon>
        <taxon>Embryophyta</taxon>
        <taxon>Tracheophyta</taxon>
        <taxon>Spermatophyta</taxon>
        <taxon>Magnoliopsida</taxon>
        <taxon>eudicotyledons</taxon>
        <taxon>Gunneridae</taxon>
        <taxon>Pentapetalae</taxon>
        <taxon>asterids</taxon>
        <taxon>campanulids</taxon>
        <taxon>Asterales</taxon>
        <taxon>Asteraceae</taxon>
        <taxon>Asteroideae</taxon>
        <taxon>Anthemideae</taxon>
        <taxon>Artemisiinae</taxon>
        <taxon>Artemisia</taxon>
    </lineage>
</organism>
<accession>A0A2U1LCX4</accession>
<evidence type="ECO:0000313" key="1">
    <source>
        <dbReference type="EMBL" id="PWA46834.1"/>
    </source>
</evidence>
<dbReference type="Proteomes" id="UP000245207">
    <property type="component" value="Unassembled WGS sequence"/>
</dbReference>
<proteinExistence type="predicted"/>
<gene>
    <name evidence="1" type="ORF">CTI12_AA500930</name>
</gene>
<reference evidence="1 2" key="1">
    <citation type="journal article" date="2018" name="Mol. Plant">
        <title>The genome of Artemisia annua provides insight into the evolution of Asteraceae family and artemisinin biosynthesis.</title>
        <authorList>
            <person name="Shen Q."/>
            <person name="Zhang L."/>
            <person name="Liao Z."/>
            <person name="Wang S."/>
            <person name="Yan T."/>
            <person name="Shi P."/>
            <person name="Liu M."/>
            <person name="Fu X."/>
            <person name="Pan Q."/>
            <person name="Wang Y."/>
            <person name="Lv Z."/>
            <person name="Lu X."/>
            <person name="Zhang F."/>
            <person name="Jiang W."/>
            <person name="Ma Y."/>
            <person name="Chen M."/>
            <person name="Hao X."/>
            <person name="Li L."/>
            <person name="Tang Y."/>
            <person name="Lv G."/>
            <person name="Zhou Y."/>
            <person name="Sun X."/>
            <person name="Brodelius P.E."/>
            <person name="Rose J.K.C."/>
            <person name="Tang K."/>
        </authorList>
    </citation>
    <scope>NUCLEOTIDE SEQUENCE [LARGE SCALE GENOMIC DNA]</scope>
    <source>
        <strain evidence="2">cv. Huhao1</strain>
        <tissue evidence="1">Leaf</tissue>
    </source>
</reference>
<evidence type="ECO:0000313" key="2">
    <source>
        <dbReference type="Proteomes" id="UP000245207"/>
    </source>
</evidence>